<evidence type="ECO:0000313" key="3">
    <source>
        <dbReference type="Proteomes" id="UP000777265"/>
    </source>
</evidence>
<organism evidence="2 3">
    <name type="scientific">Syntrophorhabdus aromaticivorans</name>
    <dbReference type="NCBI Taxonomy" id="328301"/>
    <lineage>
        <taxon>Bacteria</taxon>
        <taxon>Pseudomonadati</taxon>
        <taxon>Thermodesulfobacteriota</taxon>
        <taxon>Syntrophorhabdia</taxon>
        <taxon>Syntrophorhabdales</taxon>
        <taxon>Syntrophorhabdaceae</taxon>
        <taxon>Syntrophorhabdus</taxon>
    </lineage>
</organism>
<reference evidence="2" key="2">
    <citation type="submission" date="2020-01" db="EMBL/GenBank/DDBJ databases">
        <authorList>
            <person name="Campanaro S."/>
        </authorList>
    </citation>
    <scope>NUCLEOTIDE SEQUENCE</scope>
    <source>
        <strain evidence="2">AS06rmzACSIP_7</strain>
    </source>
</reference>
<name>A0A971M4M1_9BACT</name>
<reference evidence="2" key="1">
    <citation type="journal article" date="2020" name="Biotechnol. Biofuels">
        <title>New insights from the biogas microbiome by comprehensive genome-resolved metagenomics of nearly 1600 species originating from multiple anaerobic digesters.</title>
        <authorList>
            <person name="Campanaro S."/>
            <person name="Treu L."/>
            <person name="Rodriguez-R L.M."/>
            <person name="Kovalovszki A."/>
            <person name="Ziels R.M."/>
            <person name="Maus I."/>
            <person name="Zhu X."/>
            <person name="Kougias P.G."/>
            <person name="Basile A."/>
            <person name="Luo G."/>
            <person name="Schluter A."/>
            <person name="Konstantinidis K.T."/>
            <person name="Angelidaki I."/>
        </authorList>
    </citation>
    <scope>NUCLEOTIDE SEQUENCE</scope>
    <source>
        <strain evidence="2">AS06rmzACSIP_7</strain>
    </source>
</reference>
<dbReference type="EMBL" id="JAAYEE010000119">
    <property type="protein sequence ID" value="NLW35272.1"/>
    <property type="molecule type" value="Genomic_DNA"/>
</dbReference>
<comment type="caution">
    <text evidence="2">The sequence shown here is derived from an EMBL/GenBank/DDBJ whole genome shotgun (WGS) entry which is preliminary data.</text>
</comment>
<dbReference type="PANTHER" id="PTHR12277">
    <property type="entry name" value="ALPHA/BETA HYDROLASE DOMAIN-CONTAINING PROTEIN"/>
    <property type="match status" value="1"/>
</dbReference>
<sequence>MIDFEKGLELMDRQEILFLLFFPHRESMKGLNQPGVTNHFIAVAEGVSIGCRFYQAEKAAPNILYFHGNGETVLDYDYVAPVYREKGLNLFVADYRGYGGSDGTPTCTAMIKDSHPIFQGFVSFLAEMKCTGDLFVMGRSLGSAPAIEIAYHYQGLLKGLIVESGFARAKNQLKRLGVTHLFKDMKDVVGFGNDLKIKEVTIPTLIIHGEADGIIPAEEGRTLCALSGSRDKHSLFVPGAGHNDLMMRGLEAYMTAVERFTRGNASSGG</sequence>
<dbReference type="SUPFAM" id="SSF53474">
    <property type="entry name" value="alpha/beta-Hydrolases"/>
    <property type="match status" value="1"/>
</dbReference>
<accession>A0A971M4M1</accession>
<evidence type="ECO:0000313" key="2">
    <source>
        <dbReference type="EMBL" id="NLW35272.1"/>
    </source>
</evidence>
<dbReference type="PANTHER" id="PTHR12277:SF81">
    <property type="entry name" value="PROTEIN ABHD13"/>
    <property type="match status" value="1"/>
</dbReference>
<proteinExistence type="predicted"/>
<evidence type="ECO:0000259" key="1">
    <source>
        <dbReference type="Pfam" id="PF12146"/>
    </source>
</evidence>
<dbReference type="Gene3D" id="3.40.50.1820">
    <property type="entry name" value="alpha/beta hydrolase"/>
    <property type="match status" value="2"/>
</dbReference>
<gene>
    <name evidence="2" type="ORF">GXY80_07305</name>
</gene>
<dbReference type="InterPro" id="IPR029058">
    <property type="entry name" value="AB_hydrolase_fold"/>
</dbReference>
<dbReference type="GO" id="GO:0016787">
    <property type="term" value="F:hydrolase activity"/>
    <property type="evidence" value="ECO:0007669"/>
    <property type="project" value="UniProtKB-KW"/>
</dbReference>
<dbReference type="AlphaFoldDB" id="A0A971M4M1"/>
<keyword evidence="2" id="KW-0378">Hydrolase</keyword>
<feature type="domain" description="Serine aminopeptidase S33" evidence="1">
    <location>
        <begin position="62"/>
        <end position="173"/>
    </location>
</feature>
<protein>
    <submittedName>
        <fullName evidence="2">Alpha/beta hydrolase</fullName>
    </submittedName>
</protein>
<dbReference type="InterPro" id="IPR022742">
    <property type="entry name" value="Hydrolase_4"/>
</dbReference>
<dbReference type="Proteomes" id="UP000777265">
    <property type="component" value="Unassembled WGS sequence"/>
</dbReference>
<dbReference type="Pfam" id="PF12146">
    <property type="entry name" value="Hydrolase_4"/>
    <property type="match status" value="1"/>
</dbReference>